<evidence type="ECO:0000256" key="7">
    <source>
        <dbReference type="ARBA" id="ARBA00023136"/>
    </source>
</evidence>
<sequence>MDEQTSIKPNGLALIPFIVFIGFFLLSGIILDKMGVEMAFYQIPSPIAVLIGTIVAFLMFKGSIDSKFDVFVKGCGDDNIIIMCLIYILAGAFATLSKASGAVDSVVNLGLSIIPVQFITAGIFVIACFLSIATGTSVGTIVTVGPIAVGIAQKAGLPVALVLGALVGGSMFGDNLSVISDTTIAATRTQNVNMKDKFRANFKVALPAAIVTLIILLIVGRSSGPVDLGDLKYNFVLILPYLFVLIAALCGVNVFVVLTLGIVFAGGVGIGTGSYNGLELCQNIFQGFSGQFEIFLLSMLTGGLANMVRANGGIEWLVLKIAKMAKDKNSAELSTALLTMISNAALANNTVSIIICGPIAKRISNKFKVDPRRTASLLDMFSCITQGLIPYGAQILIASGFTEGAVSPVELVPYIWYPMILLVFAVLSIFFRYADLKTKWNFELDKVEEA</sequence>
<dbReference type="InterPro" id="IPR018461">
    <property type="entry name" value="Na/H_Antiport_NhaC-like_C"/>
</dbReference>
<comment type="subcellular location">
    <subcellularLocation>
        <location evidence="1">Cell membrane</location>
        <topology evidence="1">Multi-pass membrane protein</topology>
    </subcellularLocation>
</comment>
<feature type="domain" description="Na+/H+ antiporter NhaC-like C-terminal" evidence="10">
    <location>
        <begin position="28"/>
        <end position="220"/>
    </location>
</feature>
<feature type="transmembrane region" description="Helical" evidence="9">
    <location>
        <begin position="334"/>
        <end position="356"/>
    </location>
</feature>
<feature type="transmembrane region" description="Helical" evidence="9">
    <location>
        <begin position="200"/>
        <end position="218"/>
    </location>
</feature>
<keyword evidence="4" id="KW-1003">Cell membrane</keyword>
<evidence type="ECO:0000256" key="2">
    <source>
        <dbReference type="ARBA" id="ARBA00022448"/>
    </source>
</evidence>
<comment type="similarity">
    <text evidence="8">Belongs to the NhaC Na(+)/H(+) (TC 2.A.35) antiporter family.</text>
</comment>
<dbReference type="EMBL" id="CP096649">
    <property type="protein sequence ID" value="UQK58719.1"/>
    <property type="molecule type" value="Genomic_DNA"/>
</dbReference>
<evidence type="ECO:0000259" key="10">
    <source>
        <dbReference type="Pfam" id="PF03553"/>
    </source>
</evidence>
<feature type="transmembrane region" description="Helical" evidence="9">
    <location>
        <begin position="414"/>
        <end position="434"/>
    </location>
</feature>
<evidence type="ECO:0000256" key="9">
    <source>
        <dbReference type="SAM" id="Phobius"/>
    </source>
</evidence>
<feature type="transmembrane region" description="Helical" evidence="9">
    <location>
        <begin position="38"/>
        <end position="60"/>
    </location>
</feature>
<feature type="transmembrane region" description="Helical" evidence="9">
    <location>
        <begin position="292"/>
        <end position="314"/>
    </location>
</feature>
<evidence type="ECO:0000256" key="5">
    <source>
        <dbReference type="ARBA" id="ARBA00022692"/>
    </source>
</evidence>
<dbReference type="GO" id="GO:0005886">
    <property type="term" value="C:plasma membrane"/>
    <property type="evidence" value="ECO:0007669"/>
    <property type="project" value="UniProtKB-SubCell"/>
</dbReference>
<dbReference type="AlphaFoldDB" id="A0A9E7IUR5"/>
<proteinExistence type="inferred from homology"/>
<feature type="transmembrane region" description="Helical" evidence="9">
    <location>
        <begin position="155"/>
        <end position="179"/>
    </location>
</feature>
<dbReference type="Pfam" id="PF03553">
    <property type="entry name" value="Na_H_antiporter"/>
    <property type="match status" value="2"/>
</dbReference>
<dbReference type="Proteomes" id="UP000831151">
    <property type="component" value="Chromosome"/>
</dbReference>
<keyword evidence="5 9" id="KW-0812">Transmembrane</keyword>
<evidence type="ECO:0000256" key="1">
    <source>
        <dbReference type="ARBA" id="ARBA00004651"/>
    </source>
</evidence>
<keyword evidence="7 9" id="KW-0472">Membrane</keyword>
<dbReference type="RefSeq" id="WP_249242301.1">
    <property type="nucleotide sequence ID" value="NZ_CP096649.1"/>
</dbReference>
<keyword evidence="2" id="KW-0813">Transport</keyword>
<keyword evidence="3" id="KW-0050">Antiport</keyword>
<protein>
    <submittedName>
        <fullName evidence="11">Na+/H+ antiporter NhaC family protein</fullName>
    </submittedName>
</protein>
<organism evidence="11 12">
    <name type="scientific">Fenollaria massiliensis</name>
    <dbReference type="NCBI Taxonomy" id="938288"/>
    <lineage>
        <taxon>Bacteria</taxon>
        <taxon>Bacillati</taxon>
        <taxon>Bacillota</taxon>
        <taxon>Clostridia</taxon>
        <taxon>Eubacteriales</taxon>
        <taxon>Fenollaria</taxon>
    </lineage>
</organism>
<accession>A0A9E7IUR5</accession>
<evidence type="ECO:0000313" key="11">
    <source>
        <dbReference type="EMBL" id="UQK58719.1"/>
    </source>
</evidence>
<evidence type="ECO:0000256" key="8">
    <source>
        <dbReference type="ARBA" id="ARBA00038435"/>
    </source>
</evidence>
<evidence type="ECO:0000256" key="6">
    <source>
        <dbReference type="ARBA" id="ARBA00022989"/>
    </source>
</evidence>
<evidence type="ECO:0000313" key="12">
    <source>
        <dbReference type="Proteomes" id="UP000831151"/>
    </source>
</evidence>
<feature type="transmembrane region" description="Helical" evidence="9">
    <location>
        <begin position="238"/>
        <end position="271"/>
    </location>
</feature>
<dbReference type="PANTHER" id="PTHR33451:SF4">
    <property type="entry name" value="NA+_H+ ANTIPORTER"/>
    <property type="match status" value="1"/>
</dbReference>
<feature type="transmembrane region" description="Helical" evidence="9">
    <location>
        <begin position="80"/>
        <end position="97"/>
    </location>
</feature>
<dbReference type="PANTHER" id="PTHR33451">
    <property type="entry name" value="MALATE-2H(+)/NA(+)-LACTATE ANTIPORTER"/>
    <property type="match status" value="1"/>
</dbReference>
<keyword evidence="6 9" id="KW-1133">Transmembrane helix</keyword>
<dbReference type="KEGG" id="fms:M1R53_05640"/>
<feature type="transmembrane region" description="Helical" evidence="9">
    <location>
        <begin position="377"/>
        <end position="402"/>
    </location>
</feature>
<feature type="transmembrane region" description="Helical" evidence="9">
    <location>
        <begin position="12"/>
        <end position="31"/>
    </location>
</feature>
<evidence type="ECO:0000256" key="4">
    <source>
        <dbReference type="ARBA" id="ARBA00022475"/>
    </source>
</evidence>
<name>A0A9E7IUR5_9FIRM</name>
<dbReference type="InterPro" id="IPR052180">
    <property type="entry name" value="NhaC_Na-H+_Antiporter"/>
</dbReference>
<feature type="transmembrane region" description="Helical" evidence="9">
    <location>
        <begin position="109"/>
        <end position="135"/>
    </location>
</feature>
<gene>
    <name evidence="11" type="ORF">M1R53_05640</name>
</gene>
<feature type="domain" description="Na+/H+ antiporter NhaC-like C-terminal" evidence="10">
    <location>
        <begin position="245"/>
        <end position="433"/>
    </location>
</feature>
<keyword evidence="12" id="KW-1185">Reference proteome</keyword>
<reference evidence="11" key="1">
    <citation type="submission" date="2022-04" db="EMBL/GenBank/DDBJ databases">
        <title>Complete genome sequences of Ezakiella coagulans and Fenollaria massiliensis.</title>
        <authorList>
            <person name="France M.T."/>
            <person name="Clifford J."/>
            <person name="Narina S."/>
            <person name="Rutt L."/>
            <person name="Ravel J."/>
        </authorList>
    </citation>
    <scope>NUCLEOTIDE SEQUENCE</scope>
    <source>
        <strain evidence="11">C0061C2</strain>
    </source>
</reference>
<dbReference type="GO" id="GO:0015297">
    <property type="term" value="F:antiporter activity"/>
    <property type="evidence" value="ECO:0007669"/>
    <property type="project" value="UniProtKB-KW"/>
</dbReference>
<evidence type="ECO:0000256" key="3">
    <source>
        <dbReference type="ARBA" id="ARBA00022449"/>
    </source>
</evidence>